<gene>
    <name evidence="4" type="ORF">DAY03_24875</name>
    <name evidence="3" type="ORF">DBZ43_25075</name>
</gene>
<organism evidence="3 6">
    <name type="scientific">Salmonella enterica I</name>
    <dbReference type="NCBI Taxonomy" id="59201"/>
    <lineage>
        <taxon>Bacteria</taxon>
        <taxon>Pseudomonadati</taxon>
        <taxon>Pseudomonadota</taxon>
        <taxon>Gammaproteobacteria</taxon>
        <taxon>Enterobacterales</taxon>
        <taxon>Enterobacteriaceae</taxon>
        <taxon>Salmonella</taxon>
    </lineage>
</organism>
<dbReference type="PRINTS" id="PR00482">
    <property type="entry name" value="OMPTIN"/>
</dbReference>
<accession>A0A7Z1T1Z5</accession>
<evidence type="ECO:0000313" key="5">
    <source>
        <dbReference type="Proteomes" id="UP000244131"/>
    </source>
</evidence>
<dbReference type="GO" id="GO:0009279">
    <property type="term" value="C:cell outer membrane"/>
    <property type="evidence" value="ECO:0007669"/>
    <property type="project" value="InterPro"/>
</dbReference>
<dbReference type="Proteomes" id="UP000244131">
    <property type="component" value="Unassembled WGS sequence"/>
</dbReference>
<dbReference type="GO" id="GO:0006508">
    <property type="term" value="P:proteolysis"/>
    <property type="evidence" value="ECO:0007669"/>
    <property type="project" value="UniProtKB-KW"/>
</dbReference>
<reference evidence="5 6" key="1">
    <citation type="submission" date="2018-04" db="EMBL/GenBank/DDBJ databases">
        <title>Whole genome sequencing of Salmonella enterica.</title>
        <authorList>
            <person name="Bell R."/>
        </authorList>
    </citation>
    <scope>NUCLEOTIDE SEQUENCE [LARGE SCALE GENOMIC DNA]</scope>
    <source>
        <strain evidence="4 5">CFSAN058493</strain>
        <strain evidence="3 6">CFSAN058507</strain>
    </source>
</reference>
<name>A0A7Z1T1Z5_SALET</name>
<evidence type="ECO:0000313" key="3">
    <source>
        <dbReference type="EMBL" id="PTU34223.1"/>
    </source>
</evidence>
<feature type="active site" evidence="1">
    <location>
        <position position="185"/>
    </location>
</feature>
<feature type="region of interest" description="Disordered" evidence="2">
    <location>
        <begin position="48"/>
        <end position="77"/>
    </location>
</feature>
<dbReference type="Pfam" id="PF01278">
    <property type="entry name" value="Omptin"/>
    <property type="match status" value="1"/>
</dbReference>
<dbReference type="InterPro" id="IPR000036">
    <property type="entry name" value="Peptidase_A26_omptin"/>
</dbReference>
<dbReference type="InterPro" id="IPR053724">
    <property type="entry name" value="OMP_A26_sf"/>
</dbReference>
<protein>
    <submittedName>
        <fullName evidence="3">Protease</fullName>
    </submittedName>
</protein>
<comment type="caution">
    <text evidence="3">The sequence shown here is derived from an EMBL/GenBank/DDBJ whole genome shotgun (WGS) entry which is preliminary data.</text>
</comment>
<evidence type="ECO:0000313" key="4">
    <source>
        <dbReference type="EMBL" id="PTU39527.1"/>
    </source>
</evidence>
<feature type="compositionally biased region" description="Basic and acidic residues" evidence="2">
    <location>
        <begin position="67"/>
        <end position="77"/>
    </location>
</feature>
<dbReference type="Proteomes" id="UP000244190">
    <property type="component" value="Unassembled WGS sequence"/>
</dbReference>
<dbReference type="Gene3D" id="2.40.128.90">
    <property type="entry name" value="OMPT-like"/>
    <property type="match status" value="1"/>
</dbReference>
<dbReference type="InterPro" id="IPR020080">
    <property type="entry name" value="OM_adhesin/peptidase_omptin"/>
</dbReference>
<evidence type="ECO:0000256" key="2">
    <source>
        <dbReference type="SAM" id="MobiDB-lite"/>
    </source>
</evidence>
<keyword evidence="3" id="KW-0378">Hydrolase</keyword>
<keyword evidence="3" id="KW-0645">Protease</keyword>
<dbReference type="GO" id="GO:0004190">
    <property type="term" value="F:aspartic-type endopeptidase activity"/>
    <property type="evidence" value="ECO:0007669"/>
    <property type="project" value="InterPro"/>
</dbReference>
<sequence length="268" mass="30485">MSINYLSYSNCLFPLHIELWLATTCPMKHGLSSSPYYLRKRRSTGMSGWTTLSGSGGSMTDSDWLDPEQKEKTDYSRHPDTKLNYANQFDISLTGWILNEPDYRAGLAVGYQQSTFSWTSKGGSYLYDNGTDTGSFLPGQSVIGYSQTFKLPWIGIAGTYRFRDFELNGLFKYSNQGKVTDNDEHYLRDTTFRDRATGQKFYSLSADAGYYITDKAKVFVDVAWSRMLNVKGDITENDYGENTKTRYKDSSGTEHSNYMVTGGIQYRF</sequence>
<proteinExistence type="predicted"/>
<feature type="active site" evidence="1">
    <location>
        <position position="183"/>
    </location>
</feature>
<dbReference type="PIRSF" id="PIRSF001522">
    <property type="entry name" value="Peptidase_A26"/>
    <property type="match status" value="1"/>
</dbReference>
<feature type="active site" evidence="1">
    <location>
        <position position="63"/>
    </location>
</feature>
<dbReference type="EMBL" id="QARA01000023">
    <property type="protein sequence ID" value="PTU39527.1"/>
    <property type="molecule type" value="Genomic_DNA"/>
</dbReference>
<feature type="compositionally biased region" description="Low complexity" evidence="2">
    <location>
        <begin position="48"/>
        <end position="62"/>
    </location>
</feature>
<evidence type="ECO:0000256" key="1">
    <source>
        <dbReference type="PIRSR" id="PIRSR001522-1"/>
    </source>
</evidence>
<feature type="active site" evidence="1">
    <location>
        <position position="61"/>
    </location>
</feature>
<evidence type="ECO:0000313" key="6">
    <source>
        <dbReference type="Proteomes" id="UP000244190"/>
    </source>
</evidence>
<dbReference type="SUPFAM" id="SSF69917">
    <property type="entry name" value="OMPT-like"/>
    <property type="match status" value="1"/>
</dbReference>
<dbReference type="AlphaFoldDB" id="A0A7Z1T1Z5"/>
<dbReference type="EMBL" id="QAQO01000030">
    <property type="protein sequence ID" value="PTU34223.1"/>
    <property type="molecule type" value="Genomic_DNA"/>
</dbReference>